<proteinExistence type="predicted"/>
<dbReference type="Pfam" id="PF14079">
    <property type="entry name" value="DUF4260"/>
    <property type="match status" value="1"/>
</dbReference>
<protein>
    <recommendedName>
        <fullName evidence="3">DUF4260 domain-containing protein</fullName>
    </recommendedName>
</protein>
<reference evidence="1 2" key="1">
    <citation type="journal article" date="2020" name="Microbes Environ.">
        <title>Synthetic bacterial community of duckweed: a simple and stable system to study plant-microbe interactions.</title>
        <authorList>
            <person name="Ishizawa H."/>
            <person name="Tada M."/>
            <person name="Kuroda M."/>
            <person name="Inoue D."/>
            <person name="Futamata H."/>
            <person name="Ike M."/>
        </authorList>
    </citation>
    <scope>NUCLEOTIDE SEQUENCE [LARGE SCALE GENOMIC DNA]</scope>
    <source>
        <strain evidence="1 2">DW100</strain>
    </source>
</reference>
<accession>A0ABM8K2Y0</accession>
<organism evidence="1 2">
    <name type="scientific">Chryseobacterium gambrini</name>
    <dbReference type="NCBI Taxonomy" id="373672"/>
    <lineage>
        <taxon>Bacteria</taxon>
        <taxon>Pseudomonadati</taxon>
        <taxon>Bacteroidota</taxon>
        <taxon>Flavobacteriia</taxon>
        <taxon>Flavobacteriales</taxon>
        <taxon>Weeksellaceae</taxon>
        <taxon>Chryseobacterium group</taxon>
        <taxon>Chryseobacterium</taxon>
    </lineage>
</organism>
<name>A0ABM8K2Y0_9FLAO</name>
<sequence>MLAILVLILGFWLKISIVEFAGIILFAHSAMDRIFGYGLKFEDNFKHTHLGSIGKK</sequence>
<evidence type="ECO:0000313" key="2">
    <source>
        <dbReference type="Proteomes" id="UP001380186"/>
    </source>
</evidence>
<dbReference type="Proteomes" id="UP001380186">
    <property type="component" value="Chromosome"/>
</dbReference>
<evidence type="ECO:0000313" key="1">
    <source>
        <dbReference type="EMBL" id="BEV02788.1"/>
    </source>
</evidence>
<dbReference type="EMBL" id="AP029022">
    <property type="protein sequence ID" value="BEV02788.1"/>
    <property type="molecule type" value="Genomic_DNA"/>
</dbReference>
<keyword evidence="2" id="KW-1185">Reference proteome</keyword>
<dbReference type="InterPro" id="IPR025356">
    <property type="entry name" value="DUF4260"/>
</dbReference>
<gene>
    <name evidence="1" type="ORF">CRDW_01620</name>
</gene>
<evidence type="ECO:0008006" key="3">
    <source>
        <dbReference type="Google" id="ProtNLM"/>
    </source>
</evidence>